<feature type="domain" description="Rhodopsin" evidence="7">
    <location>
        <begin position="44"/>
        <end position="275"/>
    </location>
</feature>
<keyword evidence="9" id="KW-1185">Reference proteome</keyword>
<sequence>MREVPLEVFLSFPPPNYDNPVTRGDALTITHGVFMGIVISVVGVRLYTRLAINRRLGWDDIWIIPATIFTVALAALVILSHTKYNWNKHIYDVPPSQIPQLGKTAMAAKTLFTLAAVFTRQSLLSFYYRLIGETSLKHFRNVLHAATVFNVVTGIVFVALCLFPCRPISAYWDFPAHGHCLDDGKTTLGAGIVNCICDLLTTTLPIPIIMQLRMPLKHRLGVAFLLSLGFIVTIAGIVRSFYVWKSMMASYDETWYSYPLWIAGVVEIDLAVVCTPC</sequence>
<dbReference type="Pfam" id="PF20684">
    <property type="entry name" value="Fung_rhodopsin"/>
    <property type="match status" value="1"/>
</dbReference>
<organism evidence="8 9">
    <name type="scientific">Trichodelitschia bisporula</name>
    <dbReference type="NCBI Taxonomy" id="703511"/>
    <lineage>
        <taxon>Eukaryota</taxon>
        <taxon>Fungi</taxon>
        <taxon>Dikarya</taxon>
        <taxon>Ascomycota</taxon>
        <taxon>Pezizomycotina</taxon>
        <taxon>Dothideomycetes</taxon>
        <taxon>Dothideomycetes incertae sedis</taxon>
        <taxon>Phaeotrichales</taxon>
        <taxon>Phaeotrichaceae</taxon>
        <taxon>Trichodelitschia</taxon>
    </lineage>
</organism>
<keyword evidence="3 6" id="KW-1133">Transmembrane helix</keyword>
<comment type="similarity">
    <text evidence="5">Belongs to the SAT4 family.</text>
</comment>
<keyword evidence="2 6" id="KW-0812">Transmembrane</keyword>
<reference evidence="8" key="1">
    <citation type="journal article" date="2020" name="Stud. Mycol.">
        <title>101 Dothideomycetes genomes: a test case for predicting lifestyles and emergence of pathogens.</title>
        <authorList>
            <person name="Haridas S."/>
            <person name="Albert R."/>
            <person name="Binder M."/>
            <person name="Bloem J."/>
            <person name="Labutti K."/>
            <person name="Salamov A."/>
            <person name="Andreopoulos B."/>
            <person name="Baker S."/>
            <person name="Barry K."/>
            <person name="Bills G."/>
            <person name="Bluhm B."/>
            <person name="Cannon C."/>
            <person name="Castanera R."/>
            <person name="Culley D."/>
            <person name="Daum C."/>
            <person name="Ezra D."/>
            <person name="Gonzalez J."/>
            <person name="Henrissat B."/>
            <person name="Kuo A."/>
            <person name="Liang C."/>
            <person name="Lipzen A."/>
            <person name="Lutzoni F."/>
            <person name="Magnuson J."/>
            <person name="Mondo S."/>
            <person name="Nolan M."/>
            <person name="Ohm R."/>
            <person name="Pangilinan J."/>
            <person name="Park H.-J."/>
            <person name="Ramirez L."/>
            <person name="Alfaro M."/>
            <person name="Sun H."/>
            <person name="Tritt A."/>
            <person name="Yoshinaga Y."/>
            <person name="Zwiers L.-H."/>
            <person name="Turgeon B."/>
            <person name="Goodwin S."/>
            <person name="Spatafora J."/>
            <person name="Crous P."/>
            <person name="Grigoriev I."/>
        </authorList>
    </citation>
    <scope>NUCLEOTIDE SEQUENCE</scope>
    <source>
        <strain evidence="8">CBS 262.69</strain>
    </source>
</reference>
<feature type="transmembrane region" description="Helical" evidence="6">
    <location>
        <begin position="222"/>
        <end position="244"/>
    </location>
</feature>
<evidence type="ECO:0000256" key="1">
    <source>
        <dbReference type="ARBA" id="ARBA00004141"/>
    </source>
</evidence>
<evidence type="ECO:0000256" key="3">
    <source>
        <dbReference type="ARBA" id="ARBA00022989"/>
    </source>
</evidence>
<feature type="transmembrane region" description="Helical" evidence="6">
    <location>
        <begin position="189"/>
        <end position="210"/>
    </location>
</feature>
<feature type="transmembrane region" description="Helical" evidence="6">
    <location>
        <begin position="60"/>
        <end position="79"/>
    </location>
</feature>
<feature type="transmembrane region" description="Helical" evidence="6">
    <location>
        <begin position="26"/>
        <end position="48"/>
    </location>
</feature>
<evidence type="ECO:0000313" key="8">
    <source>
        <dbReference type="EMBL" id="KAF2402732.1"/>
    </source>
</evidence>
<evidence type="ECO:0000256" key="5">
    <source>
        <dbReference type="ARBA" id="ARBA00038359"/>
    </source>
</evidence>
<protein>
    <recommendedName>
        <fullName evidence="7">Rhodopsin domain-containing protein</fullName>
    </recommendedName>
</protein>
<keyword evidence="4 6" id="KW-0472">Membrane</keyword>
<evidence type="ECO:0000313" key="9">
    <source>
        <dbReference type="Proteomes" id="UP000799640"/>
    </source>
</evidence>
<comment type="subcellular location">
    <subcellularLocation>
        <location evidence="1">Membrane</location>
        <topology evidence="1">Multi-pass membrane protein</topology>
    </subcellularLocation>
</comment>
<dbReference type="OrthoDB" id="4525788at2759"/>
<feature type="transmembrane region" description="Helical" evidence="6">
    <location>
        <begin position="142"/>
        <end position="169"/>
    </location>
</feature>
<dbReference type="GO" id="GO:0016020">
    <property type="term" value="C:membrane"/>
    <property type="evidence" value="ECO:0007669"/>
    <property type="project" value="UniProtKB-SubCell"/>
</dbReference>
<accession>A0A6G1I393</accession>
<dbReference type="PANTHER" id="PTHR33048:SF129">
    <property type="entry name" value="INTEGRAL MEMBRANE PROTEIN-RELATED"/>
    <property type="match status" value="1"/>
</dbReference>
<dbReference type="InterPro" id="IPR049326">
    <property type="entry name" value="Rhodopsin_dom_fungi"/>
</dbReference>
<dbReference type="AlphaFoldDB" id="A0A6G1I393"/>
<evidence type="ECO:0000259" key="7">
    <source>
        <dbReference type="Pfam" id="PF20684"/>
    </source>
</evidence>
<name>A0A6G1I393_9PEZI</name>
<dbReference type="Proteomes" id="UP000799640">
    <property type="component" value="Unassembled WGS sequence"/>
</dbReference>
<evidence type="ECO:0000256" key="6">
    <source>
        <dbReference type="SAM" id="Phobius"/>
    </source>
</evidence>
<proteinExistence type="inferred from homology"/>
<dbReference type="PANTHER" id="PTHR33048">
    <property type="entry name" value="PTH11-LIKE INTEGRAL MEMBRANE PROTEIN (AFU_ORTHOLOGUE AFUA_5G11245)"/>
    <property type="match status" value="1"/>
</dbReference>
<evidence type="ECO:0000256" key="4">
    <source>
        <dbReference type="ARBA" id="ARBA00023136"/>
    </source>
</evidence>
<evidence type="ECO:0000256" key="2">
    <source>
        <dbReference type="ARBA" id="ARBA00022692"/>
    </source>
</evidence>
<gene>
    <name evidence="8" type="ORF">EJ06DRAFT_472675</name>
</gene>
<dbReference type="InterPro" id="IPR052337">
    <property type="entry name" value="SAT4-like"/>
</dbReference>
<dbReference type="EMBL" id="ML996690">
    <property type="protein sequence ID" value="KAF2402732.1"/>
    <property type="molecule type" value="Genomic_DNA"/>
</dbReference>